<dbReference type="AlphaFoldDB" id="A0A1T4P136"/>
<proteinExistence type="predicted"/>
<organism evidence="1 2">
    <name type="scientific">Eubacterium ruminantium</name>
    <dbReference type="NCBI Taxonomy" id="42322"/>
    <lineage>
        <taxon>Bacteria</taxon>
        <taxon>Bacillati</taxon>
        <taxon>Bacillota</taxon>
        <taxon>Clostridia</taxon>
        <taxon>Eubacteriales</taxon>
        <taxon>Eubacteriaceae</taxon>
        <taxon>Eubacterium</taxon>
    </lineage>
</organism>
<gene>
    <name evidence="1" type="ORF">SAMN02745110_01810</name>
</gene>
<reference evidence="1 2" key="1">
    <citation type="submission" date="2017-02" db="EMBL/GenBank/DDBJ databases">
        <authorList>
            <person name="Peterson S.W."/>
        </authorList>
    </citation>
    <scope>NUCLEOTIDE SEQUENCE [LARGE SCALE GENOMIC DNA]</scope>
    <source>
        <strain evidence="1 2">ATCC 17233</strain>
    </source>
</reference>
<evidence type="ECO:0000313" key="2">
    <source>
        <dbReference type="Proteomes" id="UP000189857"/>
    </source>
</evidence>
<evidence type="ECO:0000313" key="1">
    <source>
        <dbReference type="EMBL" id="SJZ85330.1"/>
    </source>
</evidence>
<dbReference type="Proteomes" id="UP000189857">
    <property type="component" value="Unassembled WGS sequence"/>
</dbReference>
<protein>
    <submittedName>
        <fullName evidence="1">Uncharacterized protein</fullName>
    </submittedName>
</protein>
<name>A0A1T4P136_9FIRM</name>
<sequence length="54" mass="6171">MINKAFPIGKKVMVVSEDEIGTVVGYEGDFIKVQFAPDIILEFFEHELFYAEES</sequence>
<dbReference type="EMBL" id="FUXA01000010">
    <property type="protein sequence ID" value="SJZ85330.1"/>
    <property type="molecule type" value="Genomic_DNA"/>
</dbReference>
<dbReference type="RefSeq" id="WP_159444134.1">
    <property type="nucleotide sequence ID" value="NZ_FMTO01000009.1"/>
</dbReference>
<accession>A0A1T4P136</accession>
<keyword evidence="2" id="KW-1185">Reference proteome</keyword>